<name>A0A7G7BHX5_9ACTN</name>
<gene>
    <name evidence="2" type="ORF">F0344_10210</name>
</gene>
<dbReference type="KEGG" id="sfiy:F0344_10210"/>
<accession>A0A7G7BHX5</accession>
<dbReference type="RefSeq" id="WP_185298479.1">
    <property type="nucleotide sequence ID" value="NZ_CP045702.1"/>
</dbReference>
<feature type="region of interest" description="Disordered" evidence="1">
    <location>
        <begin position="137"/>
        <end position="215"/>
    </location>
</feature>
<evidence type="ECO:0000313" key="2">
    <source>
        <dbReference type="EMBL" id="QNE74940.1"/>
    </source>
</evidence>
<organism evidence="2 3">
    <name type="scientific">Streptomyces finlayi</name>
    <dbReference type="NCBI Taxonomy" id="67296"/>
    <lineage>
        <taxon>Bacteria</taxon>
        <taxon>Bacillati</taxon>
        <taxon>Actinomycetota</taxon>
        <taxon>Actinomycetes</taxon>
        <taxon>Kitasatosporales</taxon>
        <taxon>Streptomycetaceae</taxon>
        <taxon>Streptomyces</taxon>
    </lineage>
</organism>
<dbReference type="Proteomes" id="UP000515307">
    <property type="component" value="Chromosome"/>
</dbReference>
<dbReference type="AlphaFoldDB" id="A0A7G7BHX5"/>
<feature type="compositionally biased region" description="Basic and acidic residues" evidence="1">
    <location>
        <begin position="187"/>
        <end position="196"/>
    </location>
</feature>
<evidence type="ECO:0000256" key="1">
    <source>
        <dbReference type="SAM" id="MobiDB-lite"/>
    </source>
</evidence>
<proteinExistence type="predicted"/>
<protein>
    <submittedName>
        <fullName evidence="2">Uncharacterized protein</fullName>
    </submittedName>
</protein>
<keyword evidence="3" id="KW-1185">Reference proteome</keyword>
<sequence length="215" mass="23225">MSGESPDLDVPPEALAAIAKGINLAHAELKDLGMIGEASTGRGFSDLALSGLELGHSGLAAEFRTFCDRWEWGVRALTQKGNGFALGVGLSAGSFAEQEQYVKDSFKVGVNSVNGNPHLSEDEVKAMSWDTVSRQSAYDSPDYSAESMTEAHGEVKQNWQDTAYDVEDSALDSMERSGLIDPGVRAAADERLKEQLDPSQETIDQAEQPRWGESR</sequence>
<reference evidence="3" key="1">
    <citation type="submission" date="2019-10" db="EMBL/GenBank/DDBJ databases">
        <title>Antimicrobial potential of Antarctic Bacteria.</title>
        <authorList>
            <person name="Benaud N."/>
            <person name="Edwards R.J."/>
            <person name="Ferrari B.C."/>
        </authorList>
    </citation>
    <scope>NUCLEOTIDE SEQUENCE [LARGE SCALE GENOMIC DNA]</scope>
    <source>
        <strain evidence="3">NBSH44</strain>
    </source>
</reference>
<dbReference type="EMBL" id="CP045702">
    <property type="protein sequence ID" value="QNE74940.1"/>
    <property type="molecule type" value="Genomic_DNA"/>
</dbReference>
<evidence type="ECO:0000313" key="3">
    <source>
        <dbReference type="Proteomes" id="UP000515307"/>
    </source>
</evidence>